<proteinExistence type="predicted"/>
<feature type="domain" description="ABC transporter" evidence="4">
    <location>
        <begin position="5"/>
        <end position="230"/>
    </location>
</feature>
<dbReference type="Gene3D" id="3.40.50.300">
    <property type="entry name" value="P-loop containing nucleotide triphosphate hydrolases"/>
    <property type="match status" value="1"/>
</dbReference>
<evidence type="ECO:0000256" key="1">
    <source>
        <dbReference type="ARBA" id="ARBA00022448"/>
    </source>
</evidence>
<name>A0A1I2FJM2_9BACI</name>
<accession>A0A1I2FJM2</accession>
<dbReference type="GO" id="GO:0005524">
    <property type="term" value="F:ATP binding"/>
    <property type="evidence" value="ECO:0007669"/>
    <property type="project" value="UniProtKB-KW"/>
</dbReference>
<evidence type="ECO:0000256" key="2">
    <source>
        <dbReference type="ARBA" id="ARBA00022741"/>
    </source>
</evidence>
<dbReference type="RefSeq" id="WP_091664184.1">
    <property type="nucleotide sequence ID" value="NZ_FONT01000012.1"/>
</dbReference>
<protein>
    <submittedName>
        <fullName evidence="5">ABC-2 type transport system ATP-binding protein</fullName>
    </submittedName>
</protein>
<evidence type="ECO:0000256" key="3">
    <source>
        <dbReference type="ARBA" id="ARBA00022840"/>
    </source>
</evidence>
<dbReference type="OrthoDB" id="9804819at2"/>
<evidence type="ECO:0000259" key="4">
    <source>
        <dbReference type="PROSITE" id="PS50893"/>
    </source>
</evidence>
<dbReference type="SUPFAM" id="SSF52540">
    <property type="entry name" value="P-loop containing nucleoside triphosphate hydrolases"/>
    <property type="match status" value="1"/>
</dbReference>
<dbReference type="InterPro" id="IPR003593">
    <property type="entry name" value="AAA+_ATPase"/>
</dbReference>
<dbReference type="AlphaFoldDB" id="A0A1I2FJM2"/>
<dbReference type="PANTHER" id="PTHR42939">
    <property type="entry name" value="ABC TRANSPORTER ATP-BINDING PROTEIN ALBC-RELATED"/>
    <property type="match status" value="1"/>
</dbReference>
<dbReference type="SMART" id="SM00382">
    <property type="entry name" value="AAA"/>
    <property type="match status" value="1"/>
</dbReference>
<reference evidence="5 6" key="1">
    <citation type="submission" date="2016-10" db="EMBL/GenBank/DDBJ databases">
        <authorList>
            <person name="de Groot N.N."/>
        </authorList>
    </citation>
    <scope>NUCLEOTIDE SEQUENCE [LARGE SCALE GENOMIC DNA]</scope>
    <source>
        <strain evidence="5 6">DSM 23995</strain>
    </source>
</reference>
<keyword evidence="6" id="KW-1185">Reference proteome</keyword>
<dbReference type="EMBL" id="FONT01000012">
    <property type="protein sequence ID" value="SFF04661.1"/>
    <property type="molecule type" value="Genomic_DNA"/>
</dbReference>
<gene>
    <name evidence="5" type="ORF">SAMN05192532_11228</name>
</gene>
<dbReference type="InterPro" id="IPR027417">
    <property type="entry name" value="P-loop_NTPase"/>
</dbReference>
<keyword evidence="2" id="KW-0547">Nucleotide-binding</keyword>
<dbReference type="PANTHER" id="PTHR42939:SF1">
    <property type="entry name" value="ABC TRANSPORTER ATP-BINDING PROTEIN ALBC-RELATED"/>
    <property type="match status" value="1"/>
</dbReference>
<dbReference type="Pfam" id="PF00005">
    <property type="entry name" value="ABC_tran"/>
    <property type="match status" value="1"/>
</dbReference>
<keyword evidence="3 5" id="KW-0067">ATP-binding</keyword>
<dbReference type="InterPro" id="IPR003439">
    <property type="entry name" value="ABC_transporter-like_ATP-bd"/>
</dbReference>
<dbReference type="Proteomes" id="UP000199516">
    <property type="component" value="Unassembled WGS sequence"/>
</dbReference>
<sequence>MEINVKVSDLSFKYKTTEVLHSISFSLEQGKTYGLIGRNGAGKTTLLSLLASYMEPTSGTITMAGDNPFENRNIMPHVSFIYNPDYSDEYETATNYFEFAERYRPHFDMDYAIELAQRFKLPIDQPLKKLSSGMQSAFHVTLGLASRSPITIFDEAYQGMDAPARELFYQEVIAEQSRYARMMILSTHLVSEMDYLFDHVLILDRGSLLIDEPYDVMVNRGATITGPANDVDTFVSGMTTLHTDQLGTTKAVTVFKDLNEQEKREAEEMGLDVGPVSLQDLFIHLTEEED</sequence>
<evidence type="ECO:0000313" key="6">
    <source>
        <dbReference type="Proteomes" id="UP000199516"/>
    </source>
</evidence>
<keyword evidence="1" id="KW-0813">Transport</keyword>
<evidence type="ECO:0000313" key="5">
    <source>
        <dbReference type="EMBL" id="SFF04661.1"/>
    </source>
</evidence>
<organism evidence="5 6">
    <name type="scientific">Alteribacillus iranensis</name>
    <dbReference type="NCBI Taxonomy" id="930128"/>
    <lineage>
        <taxon>Bacteria</taxon>
        <taxon>Bacillati</taxon>
        <taxon>Bacillota</taxon>
        <taxon>Bacilli</taxon>
        <taxon>Bacillales</taxon>
        <taxon>Bacillaceae</taxon>
        <taxon>Alteribacillus</taxon>
    </lineage>
</organism>
<dbReference type="GO" id="GO:0016887">
    <property type="term" value="F:ATP hydrolysis activity"/>
    <property type="evidence" value="ECO:0007669"/>
    <property type="project" value="InterPro"/>
</dbReference>
<dbReference type="STRING" id="930128.SAMN05192532_11228"/>
<dbReference type="PROSITE" id="PS50893">
    <property type="entry name" value="ABC_TRANSPORTER_2"/>
    <property type="match status" value="1"/>
</dbReference>
<dbReference type="InterPro" id="IPR051782">
    <property type="entry name" value="ABC_Transporter_VariousFunc"/>
</dbReference>